<keyword evidence="14" id="KW-1185">Reference proteome</keyword>
<evidence type="ECO:0000313" key="13">
    <source>
        <dbReference type="EMBL" id="RXJ03976.1"/>
    </source>
</evidence>
<dbReference type="Gene3D" id="3.30.460.10">
    <property type="entry name" value="Beta Polymerase, domain 2"/>
    <property type="match status" value="1"/>
</dbReference>
<keyword evidence="2 9" id="KW-0808">Transferase</keyword>
<dbReference type="SUPFAM" id="SSF81301">
    <property type="entry name" value="Nucleotidyltransferase"/>
    <property type="match status" value="1"/>
</dbReference>
<feature type="domain" description="Poly A polymerase head" evidence="10">
    <location>
        <begin position="23"/>
        <end position="127"/>
    </location>
</feature>
<dbReference type="NCBIfam" id="NF009814">
    <property type="entry name" value="PRK13299.1"/>
    <property type="match status" value="1"/>
</dbReference>
<dbReference type="InterPro" id="IPR032810">
    <property type="entry name" value="CCA-adding_enz_C"/>
</dbReference>
<keyword evidence="4 13" id="KW-0548">Nucleotidyltransferase</keyword>
<dbReference type="RefSeq" id="WP_129076320.1">
    <property type="nucleotide sequence ID" value="NZ_QOUX01000001.1"/>
</dbReference>
<dbReference type="AlphaFoldDB" id="A0A4Q0VXS1"/>
<protein>
    <submittedName>
        <fullName evidence="13">CCA tRNA nucleotidyltransferase</fullName>
        <ecNumber evidence="13">2.7.7.72</ecNumber>
    </submittedName>
</protein>
<keyword evidence="6" id="KW-0547">Nucleotide-binding</keyword>
<organism evidence="13 14">
    <name type="scientific">Anaerobacillus alkaliphilus</name>
    <dbReference type="NCBI Taxonomy" id="1548597"/>
    <lineage>
        <taxon>Bacteria</taxon>
        <taxon>Bacillati</taxon>
        <taxon>Bacillota</taxon>
        <taxon>Bacilli</taxon>
        <taxon>Bacillales</taxon>
        <taxon>Bacillaceae</taxon>
        <taxon>Anaerobacillus</taxon>
    </lineage>
</organism>
<comment type="caution">
    <text evidence="13">The sequence shown here is derived from an EMBL/GenBank/DDBJ whole genome shotgun (WGS) entry which is preliminary data.</text>
</comment>
<dbReference type="GO" id="GO:0046872">
    <property type="term" value="F:metal ion binding"/>
    <property type="evidence" value="ECO:0007669"/>
    <property type="project" value="UniProtKB-KW"/>
</dbReference>
<dbReference type="Proteomes" id="UP000290649">
    <property type="component" value="Unassembled WGS sequence"/>
</dbReference>
<dbReference type="SUPFAM" id="SSF81891">
    <property type="entry name" value="Poly A polymerase C-terminal region-like"/>
    <property type="match status" value="1"/>
</dbReference>
<dbReference type="InterPro" id="IPR043519">
    <property type="entry name" value="NT_sf"/>
</dbReference>
<dbReference type="EMBL" id="QOUX01000001">
    <property type="protein sequence ID" value="RXJ03976.1"/>
    <property type="molecule type" value="Genomic_DNA"/>
</dbReference>
<dbReference type="InterPro" id="IPR002646">
    <property type="entry name" value="PolA_pol_head_dom"/>
</dbReference>
<evidence type="ECO:0000259" key="10">
    <source>
        <dbReference type="Pfam" id="PF01743"/>
    </source>
</evidence>
<evidence type="ECO:0000259" key="12">
    <source>
        <dbReference type="Pfam" id="PF13735"/>
    </source>
</evidence>
<gene>
    <name evidence="13" type="ORF">DS745_00875</name>
</gene>
<evidence type="ECO:0000256" key="1">
    <source>
        <dbReference type="ARBA" id="ARBA00001946"/>
    </source>
</evidence>
<dbReference type="CDD" id="cd05398">
    <property type="entry name" value="NT_ClassII-CCAase"/>
    <property type="match status" value="1"/>
</dbReference>
<dbReference type="PANTHER" id="PTHR46173">
    <property type="entry name" value="CCA TRNA NUCLEOTIDYLTRANSFERASE 1, MITOCHONDRIAL"/>
    <property type="match status" value="1"/>
</dbReference>
<sequence>MDMHFLQQANYIIQKLKTAGYEAYIVGGAVRDFLLNREIHDIDIATSAPATEVKVLFPKTIDVAIAHGTVVVRHQGESFEVTSYRGNTLFEDLRLRDFTMNAMGLSRNGDMVDPFRGKDDINQRMIRCVENPSLRFQEDPLRMLRAIRFVSQLGFAIEDDTLEAIKMNGFLINHVAIERVSLELEKIWSGAYVKRSFGYLNETNLLEKLEALLPLRKALLDEDVATTLTKLTNRTEVWTFLLFISNLEDPEVFLENWKQPKKIIVEVASIIKRLPSILESGFTCEDLYYLGLDTSLRTERVRAALLHTIENPIEVEKGYRKLPIKDKKELDVRGDEIALLLTNDDPKSKIGQLITAIELAVVNQKVENTKSAIIKWLREEGLIDA</sequence>
<proteinExistence type="inferred from homology"/>
<dbReference type="Pfam" id="PF01743">
    <property type="entry name" value="PolyA_pol"/>
    <property type="match status" value="1"/>
</dbReference>
<evidence type="ECO:0000256" key="5">
    <source>
        <dbReference type="ARBA" id="ARBA00022723"/>
    </source>
</evidence>
<reference evidence="13 14" key="1">
    <citation type="journal article" date="2019" name="Int. J. Syst. Evol. Microbiol.">
        <title>Anaerobacillus alkaliphilus sp. nov., a novel alkaliphilic and moderately halophilic bacterium.</title>
        <authorList>
            <person name="Borsodi A.K."/>
            <person name="Aszalos J.M."/>
            <person name="Bihari P."/>
            <person name="Nagy I."/>
            <person name="Schumann P."/>
            <person name="Sproer C."/>
            <person name="Kovacs A.L."/>
            <person name="Boka K."/>
            <person name="Dobosy P."/>
            <person name="Ovari M."/>
            <person name="Szili-Kovacs T."/>
            <person name="Toth E."/>
        </authorList>
    </citation>
    <scope>NUCLEOTIDE SEQUENCE [LARGE SCALE GENOMIC DNA]</scope>
    <source>
        <strain evidence="13 14">B16-10</strain>
    </source>
</reference>
<evidence type="ECO:0000256" key="3">
    <source>
        <dbReference type="ARBA" id="ARBA00022694"/>
    </source>
</evidence>
<comment type="similarity">
    <text evidence="9">Belongs to the tRNA nucleotidyltransferase/poly(A) polymerase family.</text>
</comment>
<accession>A0A4Q0VXS1</accession>
<dbReference type="EC" id="2.7.7.72" evidence="13"/>
<evidence type="ECO:0000256" key="4">
    <source>
        <dbReference type="ARBA" id="ARBA00022695"/>
    </source>
</evidence>
<evidence type="ECO:0000256" key="9">
    <source>
        <dbReference type="RuleBase" id="RU003953"/>
    </source>
</evidence>
<dbReference type="InterPro" id="IPR032828">
    <property type="entry name" value="PolyA_RNA-bd"/>
</dbReference>
<keyword evidence="8 9" id="KW-0694">RNA-binding</keyword>
<dbReference type="GO" id="GO:0000049">
    <property type="term" value="F:tRNA binding"/>
    <property type="evidence" value="ECO:0007669"/>
    <property type="project" value="TreeGrafter"/>
</dbReference>
<dbReference type="PANTHER" id="PTHR46173:SF1">
    <property type="entry name" value="CCA TRNA NUCLEOTIDYLTRANSFERASE 1, MITOCHONDRIAL"/>
    <property type="match status" value="1"/>
</dbReference>
<evidence type="ECO:0000256" key="6">
    <source>
        <dbReference type="ARBA" id="ARBA00022741"/>
    </source>
</evidence>
<keyword evidence="7" id="KW-0460">Magnesium</keyword>
<keyword evidence="5" id="KW-0479">Metal-binding</keyword>
<comment type="cofactor">
    <cofactor evidence="1">
        <name>Mg(2+)</name>
        <dbReference type="ChEBI" id="CHEBI:18420"/>
    </cofactor>
</comment>
<keyword evidence="3" id="KW-0819">tRNA processing</keyword>
<dbReference type="GO" id="GO:0000166">
    <property type="term" value="F:nucleotide binding"/>
    <property type="evidence" value="ECO:0007669"/>
    <property type="project" value="UniProtKB-KW"/>
</dbReference>
<feature type="domain" description="CCA-adding enzyme C-terminal" evidence="12">
    <location>
        <begin position="230"/>
        <end position="377"/>
    </location>
</feature>
<dbReference type="OrthoDB" id="9805698at2"/>
<dbReference type="Gene3D" id="1.20.58.560">
    <property type="match status" value="1"/>
</dbReference>
<dbReference type="Gene3D" id="1.10.110.30">
    <property type="match status" value="1"/>
</dbReference>
<dbReference type="GO" id="GO:0004810">
    <property type="term" value="F:CCA tRNA nucleotidyltransferase activity"/>
    <property type="evidence" value="ECO:0007669"/>
    <property type="project" value="UniProtKB-EC"/>
</dbReference>
<evidence type="ECO:0000313" key="14">
    <source>
        <dbReference type="Proteomes" id="UP000290649"/>
    </source>
</evidence>
<dbReference type="InterPro" id="IPR050264">
    <property type="entry name" value="Bact_CCA-adding_enz_type3_sf"/>
</dbReference>
<dbReference type="GO" id="GO:0008033">
    <property type="term" value="P:tRNA processing"/>
    <property type="evidence" value="ECO:0007669"/>
    <property type="project" value="UniProtKB-KW"/>
</dbReference>
<evidence type="ECO:0000256" key="8">
    <source>
        <dbReference type="ARBA" id="ARBA00022884"/>
    </source>
</evidence>
<evidence type="ECO:0000256" key="2">
    <source>
        <dbReference type="ARBA" id="ARBA00022679"/>
    </source>
</evidence>
<dbReference type="Gene3D" id="1.10.246.80">
    <property type="match status" value="1"/>
</dbReference>
<feature type="domain" description="tRNA nucleotidyltransferase/poly(A) polymerase RNA and SrmB- binding" evidence="11">
    <location>
        <begin position="154"/>
        <end position="209"/>
    </location>
</feature>
<name>A0A4Q0VXS1_9BACI</name>
<dbReference type="Pfam" id="PF13735">
    <property type="entry name" value="tRNA_NucTran2_2"/>
    <property type="match status" value="1"/>
</dbReference>
<evidence type="ECO:0000256" key="7">
    <source>
        <dbReference type="ARBA" id="ARBA00022842"/>
    </source>
</evidence>
<evidence type="ECO:0000259" key="11">
    <source>
        <dbReference type="Pfam" id="PF12627"/>
    </source>
</evidence>
<dbReference type="Pfam" id="PF12627">
    <property type="entry name" value="PolyA_pol_RNAbd"/>
    <property type="match status" value="1"/>
</dbReference>